<protein>
    <recommendedName>
        <fullName evidence="6">S-adenosylmethionine synthetase</fullName>
    </recommendedName>
</protein>
<feature type="domain" description="S-adenosylmethionine synthetase central" evidence="3">
    <location>
        <begin position="34"/>
        <end position="84"/>
    </location>
</feature>
<comment type="caution">
    <text evidence="4">The sequence shown here is derived from an EMBL/GenBank/DDBJ whole genome shotgun (WGS) entry which is preliminary data.</text>
</comment>
<dbReference type="SUPFAM" id="SSF55973">
    <property type="entry name" value="S-adenosylmethionine synthetase"/>
    <property type="match status" value="1"/>
</dbReference>
<keyword evidence="1" id="KW-0479">Metal-binding</keyword>
<dbReference type="PANTHER" id="PTHR11964">
    <property type="entry name" value="S-ADENOSYLMETHIONINE SYNTHETASE"/>
    <property type="match status" value="1"/>
</dbReference>
<feature type="non-terminal residue" evidence="4">
    <location>
        <position position="1"/>
    </location>
</feature>
<dbReference type="GO" id="GO:0046872">
    <property type="term" value="F:metal ion binding"/>
    <property type="evidence" value="ECO:0007669"/>
    <property type="project" value="UniProtKB-KW"/>
</dbReference>
<dbReference type="Pfam" id="PF00438">
    <property type="entry name" value="S-AdoMet_synt_N"/>
    <property type="match status" value="1"/>
</dbReference>
<sequence length="172" mass="19438">FKIMETFLFTSESVNEGHPDKLCDQISDAVLSPFDRAMVPLCVHTILISTQHDETVTNDEIAADLKEHVIKPVVPANYLDEKTILSLALTSRPGSFIKSAHVILFITGDPDEPRCGYRKVVEILREEKVDVKTFDTLSYDEVRLGWTWAKKEVICSIIKAQTTEQDAVHCNY</sequence>
<evidence type="ECO:0000259" key="2">
    <source>
        <dbReference type="Pfam" id="PF00438"/>
    </source>
</evidence>
<evidence type="ECO:0000313" key="5">
    <source>
        <dbReference type="Proteomes" id="UP001206925"/>
    </source>
</evidence>
<name>A0AAD5BZM6_AMBAR</name>
<reference evidence="4" key="1">
    <citation type="submission" date="2022-06" db="EMBL/GenBank/DDBJ databases">
        <title>Uncovering the hologenomic basis of an extraordinary plant invasion.</title>
        <authorList>
            <person name="Bieker V.C."/>
            <person name="Martin M.D."/>
            <person name="Gilbert T."/>
            <person name="Hodgins K."/>
            <person name="Battlay P."/>
            <person name="Petersen B."/>
            <person name="Wilson J."/>
        </authorList>
    </citation>
    <scope>NUCLEOTIDE SEQUENCE</scope>
    <source>
        <strain evidence="4">AA19_3_7</strain>
        <tissue evidence="4">Leaf</tissue>
    </source>
</reference>
<dbReference type="InterPro" id="IPR002133">
    <property type="entry name" value="S-AdoMet_synthetase"/>
</dbReference>
<dbReference type="InterPro" id="IPR022636">
    <property type="entry name" value="S-AdoMet_synthetase_sfam"/>
</dbReference>
<dbReference type="GO" id="GO:0004478">
    <property type="term" value="F:methionine adenosyltransferase activity"/>
    <property type="evidence" value="ECO:0007669"/>
    <property type="project" value="InterPro"/>
</dbReference>
<dbReference type="GO" id="GO:0005524">
    <property type="term" value="F:ATP binding"/>
    <property type="evidence" value="ECO:0007669"/>
    <property type="project" value="InterPro"/>
</dbReference>
<dbReference type="GO" id="GO:0006556">
    <property type="term" value="P:S-adenosylmethionine biosynthetic process"/>
    <property type="evidence" value="ECO:0007669"/>
    <property type="project" value="InterPro"/>
</dbReference>
<dbReference type="Gene3D" id="3.30.300.10">
    <property type="match status" value="2"/>
</dbReference>
<evidence type="ECO:0000256" key="1">
    <source>
        <dbReference type="ARBA" id="ARBA00022723"/>
    </source>
</evidence>
<evidence type="ECO:0000313" key="4">
    <source>
        <dbReference type="EMBL" id="KAI7732427.1"/>
    </source>
</evidence>
<keyword evidence="5" id="KW-1185">Reference proteome</keyword>
<dbReference type="InterPro" id="IPR022629">
    <property type="entry name" value="S-AdoMet_synt_central"/>
</dbReference>
<accession>A0AAD5BZM6</accession>
<evidence type="ECO:0008006" key="6">
    <source>
        <dbReference type="Google" id="ProtNLM"/>
    </source>
</evidence>
<dbReference type="Proteomes" id="UP001206925">
    <property type="component" value="Unassembled WGS sequence"/>
</dbReference>
<dbReference type="Pfam" id="PF02772">
    <property type="entry name" value="S-AdoMet_synt_M"/>
    <property type="match status" value="1"/>
</dbReference>
<evidence type="ECO:0000259" key="3">
    <source>
        <dbReference type="Pfam" id="PF02772"/>
    </source>
</evidence>
<feature type="domain" description="S-adenosylmethionine synthetase N-terminal" evidence="2">
    <location>
        <begin position="7"/>
        <end position="33"/>
    </location>
</feature>
<dbReference type="InterPro" id="IPR022628">
    <property type="entry name" value="S-AdoMet_synt_N"/>
</dbReference>
<dbReference type="AlphaFoldDB" id="A0AAD5BZM6"/>
<gene>
    <name evidence="4" type="ORF">M8C21_005960</name>
</gene>
<dbReference type="EMBL" id="JAMZMK010010229">
    <property type="protein sequence ID" value="KAI7732427.1"/>
    <property type="molecule type" value="Genomic_DNA"/>
</dbReference>
<dbReference type="Gene3D" id="3.40.30.10">
    <property type="entry name" value="Glutaredoxin"/>
    <property type="match status" value="1"/>
</dbReference>
<organism evidence="4 5">
    <name type="scientific">Ambrosia artemisiifolia</name>
    <name type="common">Common ragweed</name>
    <dbReference type="NCBI Taxonomy" id="4212"/>
    <lineage>
        <taxon>Eukaryota</taxon>
        <taxon>Viridiplantae</taxon>
        <taxon>Streptophyta</taxon>
        <taxon>Embryophyta</taxon>
        <taxon>Tracheophyta</taxon>
        <taxon>Spermatophyta</taxon>
        <taxon>Magnoliopsida</taxon>
        <taxon>eudicotyledons</taxon>
        <taxon>Gunneridae</taxon>
        <taxon>Pentapetalae</taxon>
        <taxon>asterids</taxon>
        <taxon>campanulids</taxon>
        <taxon>Asterales</taxon>
        <taxon>Asteraceae</taxon>
        <taxon>Asteroideae</taxon>
        <taxon>Heliantheae alliance</taxon>
        <taxon>Heliantheae</taxon>
        <taxon>Ambrosia</taxon>
    </lineage>
</organism>
<proteinExistence type="predicted"/>